<sequence>MVATKPIRIMIADDHPMLRDGVAALLESQPDMLLVGEASDGADAVQRFAALRPDVTLMDLQMPGMGGVAAIRAIREQHPRARILVLTTYDGDAQAAEALRAGAAGFLLKTTLRRELLDTIRTIHAGRRHVPAAIAQEIALHAGDETLSPRERSVLALVAEGLANKEIAWELGLAEDTIKTHLKNVFAKLGVADRTLAVTTAMRRGILNGSASPG</sequence>
<evidence type="ECO:0000313" key="7">
    <source>
        <dbReference type="Proteomes" id="UP000306147"/>
    </source>
</evidence>
<dbReference type="SUPFAM" id="SSF52172">
    <property type="entry name" value="CheY-like"/>
    <property type="match status" value="1"/>
</dbReference>
<dbReference type="EMBL" id="SRXT01000001">
    <property type="protein sequence ID" value="TGX55724.1"/>
    <property type="molecule type" value="Genomic_DNA"/>
</dbReference>
<gene>
    <name evidence="6" type="ORF">E5A73_00910</name>
</gene>
<keyword evidence="7" id="KW-1185">Reference proteome</keyword>
<dbReference type="PROSITE" id="PS50043">
    <property type="entry name" value="HTH_LUXR_2"/>
    <property type="match status" value="1"/>
</dbReference>
<dbReference type="InterPro" id="IPR011006">
    <property type="entry name" value="CheY-like_superfamily"/>
</dbReference>
<dbReference type="Proteomes" id="UP000306147">
    <property type="component" value="Unassembled WGS sequence"/>
</dbReference>
<keyword evidence="1 3" id="KW-0597">Phosphoprotein</keyword>
<dbReference type="PANTHER" id="PTHR43214">
    <property type="entry name" value="TWO-COMPONENT RESPONSE REGULATOR"/>
    <property type="match status" value="1"/>
</dbReference>
<organism evidence="6 7">
    <name type="scientific">Sphingomonas gei</name>
    <dbReference type="NCBI Taxonomy" id="1395960"/>
    <lineage>
        <taxon>Bacteria</taxon>
        <taxon>Pseudomonadati</taxon>
        <taxon>Pseudomonadota</taxon>
        <taxon>Alphaproteobacteria</taxon>
        <taxon>Sphingomonadales</taxon>
        <taxon>Sphingomonadaceae</taxon>
        <taxon>Sphingomonas</taxon>
    </lineage>
</organism>
<dbReference type="GO" id="GO:0006355">
    <property type="term" value="P:regulation of DNA-templated transcription"/>
    <property type="evidence" value="ECO:0007669"/>
    <property type="project" value="InterPro"/>
</dbReference>
<evidence type="ECO:0000256" key="2">
    <source>
        <dbReference type="ARBA" id="ARBA00023125"/>
    </source>
</evidence>
<feature type="domain" description="Response regulatory" evidence="5">
    <location>
        <begin position="8"/>
        <end position="124"/>
    </location>
</feature>
<dbReference type="GO" id="GO:0003677">
    <property type="term" value="F:DNA binding"/>
    <property type="evidence" value="ECO:0007669"/>
    <property type="project" value="UniProtKB-KW"/>
</dbReference>
<dbReference type="CDD" id="cd06170">
    <property type="entry name" value="LuxR_C_like"/>
    <property type="match status" value="1"/>
</dbReference>
<evidence type="ECO:0000259" key="5">
    <source>
        <dbReference type="PROSITE" id="PS50110"/>
    </source>
</evidence>
<dbReference type="InterPro" id="IPR058245">
    <property type="entry name" value="NreC/VraR/RcsB-like_REC"/>
</dbReference>
<evidence type="ECO:0000313" key="6">
    <source>
        <dbReference type="EMBL" id="TGX55724.1"/>
    </source>
</evidence>
<dbReference type="InterPro" id="IPR000792">
    <property type="entry name" value="Tscrpt_reg_LuxR_C"/>
</dbReference>
<dbReference type="InterPro" id="IPR016032">
    <property type="entry name" value="Sig_transdc_resp-reg_C-effctor"/>
</dbReference>
<dbReference type="RefSeq" id="WP_135961924.1">
    <property type="nucleotide sequence ID" value="NZ_SRXT01000001.1"/>
</dbReference>
<dbReference type="OrthoDB" id="9782896at2"/>
<protein>
    <submittedName>
        <fullName evidence="6">Response regulator transcription factor</fullName>
    </submittedName>
</protein>
<feature type="domain" description="HTH luxR-type" evidence="4">
    <location>
        <begin position="140"/>
        <end position="205"/>
    </location>
</feature>
<evidence type="ECO:0000256" key="1">
    <source>
        <dbReference type="ARBA" id="ARBA00022553"/>
    </source>
</evidence>
<dbReference type="AlphaFoldDB" id="A0A4S1XGI8"/>
<dbReference type="Pfam" id="PF00072">
    <property type="entry name" value="Response_reg"/>
    <property type="match status" value="1"/>
</dbReference>
<comment type="caution">
    <text evidence="6">The sequence shown here is derived from an EMBL/GenBank/DDBJ whole genome shotgun (WGS) entry which is preliminary data.</text>
</comment>
<dbReference type="GO" id="GO:0000160">
    <property type="term" value="P:phosphorelay signal transduction system"/>
    <property type="evidence" value="ECO:0007669"/>
    <property type="project" value="InterPro"/>
</dbReference>
<dbReference type="InterPro" id="IPR001789">
    <property type="entry name" value="Sig_transdc_resp-reg_receiver"/>
</dbReference>
<evidence type="ECO:0000256" key="3">
    <source>
        <dbReference type="PROSITE-ProRule" id="PRU00169"/>
    </source>
</evidence>
<accession>A0A4S1XGI8</accession>
<reference evidence="6 7" key="1">
    <citation type="submission" date="2019-04" db="EMBL/GenBank/DDBJ databases">
        <title>Sphingomonas psychrotolerans sp. nov., isolated from soil in the Tianshan Mountains, Xinjiang, China.</title>
        <authorList>
            <person name="Luo Y."/>
            <person name="Sheng H."/>
        </authorList>
    </citation>
    <scope>NUCLEOTIDE SEQUENCE [LARGE SCALE GENOMIC DNA]</scope>
    <source>
        <strain evidence="6 7">ZFGT-11</strain>
    </source>
</reference>
<feature type="modified residue" description="4-aspartylphosphate" evidence="3">
    <location>
        <position position="59"/>
    </location>
</feature>
<dbReference type="PROSITE" id="PS50110">
    <property type="entry name" value="RESPONSE_REGULATORY"/>
    <property type="match status" value="1"/>
</dbReference>
<dbReference type="SMART" id="SM00448">
    <property type="entry name" value="REC"/>
    <property type="match status" value="1"/>
</dbReference>
<dbReference type="PROSITE" id="PS00622">
    <property type="entry name" value="HTH_LUXR_1"/>
    <property type="match status" value="1"/>
</dbReference>
<dbReference type="PRINTS" id="PR00038">
    <property type="entry name" value="HTHLUXR"/>
</dbReference>
<dbReference type="SUPFAM" id="SSF46894">
    <property type="entry name" value="C-terminal effector domain of the bipartite response regulators"/>
    <property type="match status" value="1"/>
</dbReference>
<dbReference type="SMART" id="SM00421">
    <property type="entry name" value="HTH_LUXR"/>
    <property type="match status" value="1"/>
</dbReference>
<dbReference type="PANTHER" id="PTHR43214:SF43">
    <property type="entry name" value="TWO-COMPONENT RESPONSE REGULATOR"/>
    <property type="match status" value="1"/>
</dbReference>
<dbReference type="Pfam" id="PF00196">
    <property type="entry name" value="GerE"/>
    <property type="match status" value="1"/>
</dbReference>
<proteinExistence type="predicted"/>
<dbReference type="CDD" id="cd17535">
    <property type="entry name" value="REC_NarL-like"/>
    <property type="match status" value="1"/>
</dbReference>
<name>A0A4S1XGI8_9SPHN</name>
<evidence type="ECO:0000259" key="4">
    <source>
        <dbReference type="PROSITE" id="PS50043"/>
    </source>
</evidence>
<keyword evidence="2" id="KW-0238">DNA-binding</keyword>
<dbReference type="Gene3D" id="3.40.50.2300">
    <property type="match status" value="1"/>
</dbReference>
<dbReference type="InterPro" id="IPR039420">
    <property type="entry name" value="WalR-like"/>
</dbReference>